<dbReference type="Pfam" id="PF18006">
    <property type="entry name" value="SepRS_C"/>
    <property type="match status" value="1"/>
</dbReference>
<comment type="function">
    <text evidence="6">Catalyzes the attachment of O-phosphoserine (Sep) to tRNA(Cys).</text>
</comment>
<dbReference type="Gene3D" id="3.30.930.10">
    <property type="entry name" value="Bira Bifunctional Protein, Domain 2"/>
    <property type="match status" value="1"/>
</dbReference>
<evidence type="ECO:0000256" key="5">
    <source>
        <dbReference type="ARBA" id="ARBA00023146"/>
    </source>
</evidence>
<dbReference type="SUPFAM" id="SSF55681">
    <property type="entry name" value="Class II aaRS and biotin synthetases"/>
    <property type="match status" value="1"/>
</dbReference>
<dbReference type="Proteomes" id="UP000053961">
    <property type="component" value="Unassembled WGS sequence"/>
</dbReference>
<dbReference type="EMBL" id="LGHB01000008">
    <property type="protein sequence ID" value="KUK96752.1"/>
    <property type="molecule type" value="Genomic_DNA"/>
</dbReference>
<feature type="domain" description="Aminoacyl-transfer RNA synthetases class-II family profile" evidence="7">
    <location>
        <begin position="206"/>
        <end position="352"/>
    </location>
</feature>
<dbReference type="InterPro" id="IPR045864">
    <property type="entry name" value="aa-tRNA-synth_II/BPL/LPL"/>
</dbReference>
<keyword evidence="1 6" id="KW-0436">Ligase</keyword>
<feature type="binding site" evidence="6">
    <location>
        <position position="328"/>
    </location>
    <ligand>
        <name>substrate</name>
    </ligand>
</feature>
<dbReference type="NCBIfam" id="TIGR00470">
    <property type="entry name" value="sepS"/>
    <property type="match status" value="1"/>
</dbReference>
<comment type="subunit">
    <text evidence="6">Homotetramer. Interacts with SepCysS.</text>
</comment>
<feature type="binding site" evidence="6">
    <location>
        <begin position="189"/>
        <end position="191"/>
    </location>
    <ligand>
        <name>substrate</name>
    </ligand>
</feature>
<dbReference type="EMBL" id="LGFT01000058">
    <property type="protein sequence ID" value="KUK43638.1"/>
    <property type="molecule type" value="Genomic_DNA"/>
</dbReference>
<comment type="similarity">
    <text evidence="6">Belongs to the class-II aminoacyl-tRNA synthetase family. O-phosphoseryl-tRNA(Cys) synthetase subfamily.</text>
</comment>
<feature type="binding site" evidence="6">
    <location>
        <begin position="234"/>
        <end position="236"/>
    </location>
    <ligand>
        <name>substrate</name>
    </ligand>
</feature>
<dbReference type="InterPro" id="IPR005246">
    <property type="entry name" value="O-Pseryl-tRNA(Cys)_ligase"/>
</dbReference>
<dbReference type="GO" id="GO:0006412">
    <property type="term" value="P:translation"/>
    <property type="evidence" value="ECO:0007669"/>
    <property type="project" value="UniProtKB-KW"/>
</dbReference>
<dbReference type="GO" id="GO:0043816">
    <property type="term" value="F:phosphoserine-tRNA(Cys) ligase activity"/>
    <property type="evidence" value="ECO:0007669"/>
    <property type="project" value="UniProtKB-EC"/>
</dbReference>
<dbReference type="AlphaFoldDB" id="A0A101IK82"/>
<dbReference type="EC" id="6.1.1.27" evidence="6"/>
<reference evidence="9" key="1">
    <citation type="journal article" date="2015" name="MBio">
        <title>Genome-resolved metagenomic analysis reveals roles for candidate phyla and other microbial community members in biogeochemical transformations in oil reservoirs.</title>
        <authorList>
            <person name="Hu P."/>
            <person name="Tom L."/>
            <person name="Singh A."/>
            <person name="Thomas B.C."/>
            <person name="Baker B.J."/>
            <person name="Piceno Y.M."/>
            <person name="Andersen G.L."/>
            <person name="Banfield J.F."/>
        </authorList>
    </citation>
    <scope>NUCLEOTIDE SEQUENCE [LARGE SCALE GENOMIC DNA]</scope>
    <source>
        <strain evidence="9">56_747</strain>
    </source>
</reference>
<keyword evidence="5 6" id="KW-0030">Aminoacyl-tRNA synthetase</keyword>
<sequence length="537" mass="60036">MRFDPARIREAAGEDFNAAWQLGREYIDVPSLNRRYPRRICSYGTPHPIFDVIERLREAYLRLGFDEAMNPLIVEDQEVKKQFGSEALAVLDRCFYLAGLPRPDVGISDERVGEMKALLGRNLTAEDVDSVRKILHGYKKGTVEGDDLVHEISAALGASDALVSTLIEEVFPEFEALMPVATTKTLRSHMTSGWFISLGSLAERASLPVKLFSVDRCFRREQSEDAARLMTYHSASCVIMDEELSVEDGKMVADGLLSQFGFEKFRFLPDDKRSKYYVPDTQIEVYAYHPGLVGSSTKYSTGWVEVATFGIYSPTALSMYDVSYPVMNLGLGVERLAMILYGAADLRALAYPQFVQDPDLSARDMAMMIKVEREPETQAGIEVARAIVKTCEEHGDAPSPCEFEAWRGELSGRKVVVRVVEPEENTKLCGPAAMNEVIVYKENILGIPKTSKWEEAFENGVTTGMRFIDSFAELAAREAEDAALRGEGSETRVRIVRSPGDVNLELEPALERYITGRKRKIDVRGPVFTTVRSEVID</sequence>
<comment type="catalytic activity">
    <reaction evidence="6">
        <text>tRNA(Cys) + O-phospho-L-serine + ATP = O-phospho-L-seryl-tRNA(Cys) + AMP + diphosphate</text>
        <dbReference type="Rhea" id="RHEA:25678"/>
        <dbReference type="Rhea" id="RHEA-COMP:9661"/>
        <dbReference type="Rhea" id="RHEA-COMP:9719"/>
        <dbReference type="ChEBI" id="CHEBI:30616"/>
        <dbReference type="ChEBI" id="CHEBI:33019"/>
        <dbReference type="ChEBI" id="CHEBI:57524"/>
        <dbReference type="ChEBI" id="CHEBI:78442"/>
        <dbReference type="ChEBI" id="CHEBI:78551"/>
        <dbReference type="ChEBI" id="CHEBI:456215"/>
        <dbReference type="EC" id="6.1.1.27"/>
    </reaction>
</comment>
<evidence type="ECO:0000256" key="1">
    <source>
        <dbReference type="ARBA" id="ARBA00022598"/>
    </source>
</evidence>
<name>A0A101IK82_9EURY</name>
<evidence type="ECO:0000313" key="9">
    <source>
        <dbReference type="EMBL" id="KUK96752.1"/>
    </source>
</evidence>
<evidence type="ECO:0000256" key="3">
    <source>
        <dbReference type="ARBA" id="ARBA00022840"/>
    </source>
</evidence>
<evidence type="ECO:0000256" key="6">
    <source>
        <dbReference type="HAMAP-Rule" id="MF_01674"/>
    </source>
</evidence>
<feature type="binding site" evidence="6">
    <location>
        <begin position="276"/>
        <end position="277"/>
    </location>
    <ligand>
        <name>substrate</name>
    </ligand>
</feature>
<dbReference type="Proteomes" id="UP000057043">
    <property type="component" value="Unassembled WGS sequence"/>
</dbReference>
<dbReference type="PATRIC" id="fig|301375.6.peg.2180"/>
<dbReference type="InterPro" id="IPR041590">
    <property type="entry name" value="SepRS_C"/>
</dbReference>
<organism evidence="9 10">
    <name type="scientific">Methanothrix harundinacea</name>
    <dbReference type="NCBI Taxonomy" id="301375"/>
    <lineage>
        <taxon>Archaea</taxon>
        <taxon>Methanobacteriati</taxon>
        <taxon>Methanobacteriota</taxon>
        <taxon>Stenosarchaea group</taxon>
        <taxon>Methanomicrobia</taxon>
        <taxon>Methanotrichales</taxon>
        <taxon>Methanotrichaceae</taxon>
        <taxon>Methanothrix</taxon>
    </lineage>
</organism>
<dbReference type="GO" id="GO:0043039">
    <property type="term" value="P:tRNA aminoacylation"/>
    <property type="evidence" value="ECO:0007669"/>
    <property type="project" value="UniProtKB-UniRule"/>
</dbReference>
<evidence type="ECO:0000313" key="11">
    <source>
        <dbReference type="Proteomes" id="UP000057043"/>
    </source>
</evidence>
<dbReference type="HAMAP" id="MF_01674">
    <property type="entry name" value="Sep_tRNA_synth"/>
    <property type="match status" value="1"/>
</dbReference>
<keyword evidence="2 6" id="KW-0547">Nucleotide-binding</keyword>
<keyword evidence="4 6" id="KW-0648">Protein biosynthesis</keyword>
<dbReference type="GO" id="GO:0005524">
    <property type="term" value="F:ATP binding"/>
    <property type="evidence" value="ECO:0007669"/>
    <property type="project" value="UniProtKB-UniRule"/>
</dbReference>
<dbReference type="InterPro" id="IPR006195">
    <property type="entry name" value="aa-tRNA-synth_II"/>
</dbReference>
<dbReference type="InterPro" id="IPR002319">
    <property type="entry name" value="Phenylalanyl-tRNA_Synthase"/>
</dbReference>
<evidence type="ECO:0000256" key="4">
    <source>
        <dbReference type="ARBA" id="ARBA00022917"/>
    </source>
</evidence>
<protein>
    <recommendedName>
        <fullName evidence="6">O-phosphoserine--tRNA(Cys) ligase</fullName>
        <shortName evidence="6">O-phosphoserine--tRNA ligase</shortName>
        <ecNumber evidence="6">6.1.1.27</ecNumber>
    </recommendedName>
    <alternativeName>
        <fullName evidence="6">Non-canonical O-phosphoseryl-tRNA(Cys) synthetase</fullName>
    </alternativeName>
    <alternativeName>
        <fullName evidence="6">O-phosphoseryl-tRNA(Cys) synthetase</fullName>
        <shortName evidence="6">SepRS</shortName>
    </alternativeName>
</protein>
<dbReference type="Pfam" id="PF01409">
    <property type="entry name" value="tRNA-synt_2d"/>
    <property type="match status" value="1"/>
</dbReference>
<comment type="caution">
    <text evidence="9">The sequence shown here is derived from an EMBL/GenBank/DDBJ whole genome shotgun (WGS) entry which is preliminary data.</text>
</comment>
<evidence type="ECO:0000259" key="7">
    <source>
        <dbReference type="PROSITE" id="PS50862"/>
    </source>
</evidence>
<gene>
    <name evidence="6" type="primary">sepS</name>
    <name evidence="8" type="ORF">XD72_1991</name>
    <name evidence="9" type="ORF">XE07_0838</name>
</gene>
<dbReference type="Gene3D" id="6.20.250.20">
    <property type="match status" value="1"/>
</dbReference>
<evidence type="ECO:0000313" key="10">
    <source>
        <dbReference type="Proteomes" id="UP000053961"/>
    </source>
</evidence>
<evidence type="ECO:0000256" key="2">
    <source>
        <dbReference type="ARBA" id="ARBA00022741"/>
    </source>
</evidence>
<reference evidence="10 11" key="2">
    <citation type="journal article" date="2015" name="MBio">
        <title>Genome-Resolved Metagenomic Analysis Reveals Roles for Candidate Phyla and Other Microbial Community Members in Biogeochemical Transformations in Oil Reservoirs.</title>
        <authorList>
            <person name="Hu P."/>
            <person name="Tom L."/>
            <person name="Singh A."/>
            <person name="Thomas B.C."/>
            <person name="Baker B.J."/>
            <person name="Piceno Y.M."/>
            <person name="Andersen G.L."/>
            <person name="Banfield J.F."/>
        </authorList>
    </citation>
    <scope>NUCLEOTIDE SEQUENCE [LARGE SCALE GENOMIC DNA]</scope>
    <source>
        <strain evidence="8">57_489</strain>
    </source>
</reference>
<dbReference type="PROSITE" id="PS50862">
    <property type="entry name" value="AA_TRNA_LIGASE_II"/>
    <property type="match status" value="1"/>
</dbReference>
<keyword evidence="3 6" id="KW-0067">ATP-binding</keyword>
<proteinExistence type="inferred from homology"/>
<accession>A0A101IK82</accession>
<evidence type="ECO:0000313" key="8">
    <source>
        <dbReference type="EMBL" id="KUK43638.1"/>
    </source>
</evidence>
<dbReference type="GO" id="GO:0000049">
    <property type="term" value="F:tRNA binding"/>
    <property type="evidence" value="ECO:0007669"/>
    <property type="project" value="InterPro"/>
</dbReference>